<dbReference type="STRING" id="1076256.A0A2H3BEP3"/>
<organism evidence="3 4">
    <name type="scientific">Armillaria solidipes</name>
    <dbReference type="NCBI Taxonomy" id="1076256"/>
    <lineage>
        <taxon>Eukaryota</taxon>
        <taxon>Fungi</taxon>
        <taxon>Dikarya</taxon>
        <taxon>Basidiomycota</taxon>
        <taxon>Agaricomycotina</taxon>
        <taxon>Agaricomycetes</taxon>
        <taxon>Agaricomycetidae</taxon>
        <taxon>Agaricales</taxon>
        <taxon>Marasmiineae</taxon>
        <taxon>Physalacriaceae</taxon>
        <taxon>Armillaria</taxon>
    </lineage>
</organism>
<keyword evidence="4" id="KW-1185">Reference proteome</keyword>
<dbReference type="AlphaFoldDB" id="A0A2H3BEP3"/>
<evidence type="ECO:0000259" key="2">
    <source>
        <dbReference type="Pfam" id="PF24016"/>
    </source>
</evidence>
<accession>A0A2H3BEP3</accession>
<gene>
    <name evidence="3" type="ORF">ARMSODRAFT_1085921</name>
</gene>
<name>A0A2H3BEP3_9AGAR</name>
<proteinExistence type="predicted"/>
<dbReference type="Proteomes" id="UP000218334">
    <property type="component" value="Unassembled WGS sequence"/>
</dbReference>
<evidence type="ECO:0000256" key="1">
    <source>
        <dbReference type="SAM" id="MobiDB-lite"/>
    </source>
</evidence>
<dbReference type="Pfam" id="PF24016">
    <property type="entry name" value="DUF7330"/>
    <property type="match status" value="1"/>
</dbReference>
<reference evidence="4" key="1">
    <citation type="journal article" date="2017" name="Nat. Ecol. Evol.">
        <title>Genome expansion and lineage-specific genetic innovations in the forest pathogenic fungi Armillaria.</title>
        <authorList>
            <person name="Sipos G."/>
            <person name="Prasanna A.N."/>
            <person name="Walter M.C."/>
            <person name="O'Connor E."/>
            <person name="Balint B."/>
            <person name="Krizsan K."/>
            <person name="Kiss B."/>
            <person name="Hess J."/>
            <person name="Varga T."/>
            <person name="Slot J."/>
            <person name="Riley R."/>
            <person name="Boka B."/>
            <person name="Rigling D."/>
            <person name="Barry K."/>
            <person name="Lee J."/>
            <person name="Mihaltcheva S."/>
            <person name="LaButti K."/>
            <person name="Lipzen A."/>
            <person name="Waldron R."/>
            <person name="Moloney N.M."/>
            <person name="Sperisen C."/>
            <person name="Kredics L."/>
            <person name="Vagvoelgyi C."/>
            <person name="Patrignani A."/>
            <person name="Fitzpatrick D."/>
            <person name="Nagy I."/>
            <person name="Doyle S."/>
            <person name="Anderson J.B."/>
            <person name="Grigoriev I.V."/>
            <person name="Gueldener U."/>
            <person name="Muensterkoetter M."/>
            <person name="Nagy L.G."/>
        </authorList>
    </citation>
    <scope>NUCLEOTIDE SEQUENCE [LARGE SCALE GENOMIC DNA]</scope>
    <source>
        <strain evidence="4">28-4</strain>
    </source>
</reference>
<evidence type="ECO:0000313" key="3">
    <source>
        <dbReference type="EMBL" id="PBK67374.1"/>
    </source>
</evidence>
<evidence type="ECO:0000313" key="4">
    <source>
        <dbReference type="Proteomes" id="UP000218334"/>
    </source>
</evidence>
<dbReference type="InterPro" id="IPR055754">
    <property type="entry name" value="DUF7330"/>
</dbReference>
<feature type="region of interest" description="Disordered" evidence="1">
    <location>
        <begin position="79"/>
        <end position="100"/>
    </location>
</feature>
<sequence>MIVRLLLELDDQPAAIQEVSARRLTSFGSSVLAGGWLHDSGSPVGFTASLLHAAAAHQVQQRSVQQTGGSNTDKVLLTVTSPPPPYRSRSQATSPPRQPGNYMTIIRESGPINESFLVDPALSVPSGLLPPLTPHETEDCRNNLNIEAKYGEIDADIESTCSDGDIVIRLRLPGTVSPDDLTRPGPLCVMNVYTSSGNIYLLIPRKRLEGPLNVTTRRKVSFSPALSKDLNIFNEKEKRRACFIGNFSAWSEDLGDVINLEAKSGKFSVQYNDEPFVKPETEGCIIA</sequence>
<feature type="domain" description="DUF7330" evidence="2">
    <location>
        <begin position="101"/>
        <end position="274"/>
    </location>
</feature>
<protein>
    <recommendedName>
        <fullName evidence="2">DUF7330 domain-containing protein</fullName>
    </recommendedName>
</protein>
<dbReference type="EMBL" id="KZ293436">
    <property type="protein sequence ID" value="PBK67374.1"/>
    <property type="molecule type" value="Genomic_DNA"/>
</dbReference>